<comment type="function">
    <text evidence="4">Peptidoglycan-recognition protein probably involved in innate immunity by binding to peptidoglycans (PGN) of bacteria and activating the prophenoloxidase (proPO) cascade immune response. Binds to 1,3-beta-D-glucan and PGN.</text>
</comment>
<feature type="non-terminal residue" evidence="6">
    <location>
        <position position="1"/>
    </location>
</feature>
<evidence type="ECO:0000313" key="6">
    <source>
        <dbReference type="EMBL" id="ENN81320.1"/>
    </source>
</evidence>
<dbReference type="InterPro" id="IPR002502">
    <property type="entry name" value="Amidase_domain"/>
</dbReference>
<dbReference type="HOGENOM" id="CLU_682000_0_0_1"/>
<dbReference type="EMBL" id="KB740120">
    <property type="protein sequence ID" value="ENN81320.1"/>
    <property type="molecule type" value="Genomic_DNA"/>
</dbReference>
<dbReference type="SMART" id="SM00701">
    <property type="entry name" value="PGRP"/>
    <property type="match status" value="1"/>
</dbReference>
<reference evidence="6" key="1">
    <citation type="journal article" date="2013" name="Genome Biol.">
        <title>Draft genome of the mountain pine beetle, Dendroctonus ponderosae Hopkins, a major forest pest.</title>
        <authorList>
            <person name="Keeling C.I."/>
            <person name="Yuen M.M."/>
            <person name="Liao N.Y."/>
            <person name="Docking T.R."/>
            <person name="Chan S.K."/>
            <person name="Taylor G.A."/>
            <person name="Palmquist D.L."/>
            <person name="Jackman S.D."/>
            <person name="Nguyen A."/>
            <person name="Li M."/>
            <person name="Henderson H."/>
            <person name="Janes J.K."/>
            <person name="Zhao Y."/>
            <person name="Pandoh P."/>
            <person name="Moore R."/>
            <person name="Sperling F.A."/>
            <person name="Huber D.P."/>
            <person name="Birol I."/>
            <person name="Jones S.J."/>
            <person name="Bohlmann J."/>
        </authorList>
    </citation>
    <scope>NUCLEOTIDE SEQUENCE</scope>
</reference>
<dbReference type="GO" id="GO:0008745">
    <property type="term" value="F:N-acetylmuramoyl-L-alanine amidase activity"/>
    <property type="evidence" value="ECO:0007669"/>
    <property type="project" value="InterPro"/>
</dbReference>
<dbReference type="GO" id="GO:0009253">
    <property type="term" value="P:peptidoglycan catabolic process"/>
    <property type="evidence" value="ECO:0007669"/>
    <property type="project" value="InterPro"/>
</dbReference>
<accession>N6UHU9</accession>
<gene>
    <name evidence="6" type="ORF">YQE_02287</name>
</gene>
<organism evidence="6">
    <name type="scientific">Dendroctonus ponderosae</name>
    <name type="common">Mountain pine beetle</name>
    <dbReference type="NCBI Taxonomy" id="77166"/>
    <lineage>
        <taxon>Eukaryota</taxon>
        <taxon>Metazoa</taxon>
        <taxon>Ecdysozoa</taxon>
        <taxon>Arthropoda</taxon>
        <taxon>Hexapoda</taxon>
        <taxon>Insecta</taxon>
        <taxon>Pterygota</taxon>
        <taxon>Neoptera</taxon>
        <taxon>Endopterygota</taxon>
        <taxon>Coleoptera</taxon>
        <taxon>Polyphaga</taxon>
        <taxon>Cucujiformia</taxon>
        <taxon>Curculionidae</taxon>
        <taxon>Scolytinae</taxon>
        <taxon>Dendroctonus</taxon>
    </lineage>
</organism>
<feature type="compositionally biased region" description="Basic and acidic residues" evidence="5">
    <location>
        <begin position="28"/>
        <end position="44"/>
    </location>
</feature>
<dbReference type="GO" id="GO:0008270">
    <property type="term" value="F:zinc ion binding"/>
    <property type="evidence" value="ECO:0007669"/>
    <property type="project" value="InterPro"/>
</dbReference>
<comment type="similarity">
    <text evidence="1">Belongs to the N-acetylmuramoyl-L-alanine amidase 2 family.</text>
</comment>
<dbReference type="AlphaFoldDB" id="N6UHU9"/>
<feature type="compositionally biased region" description="Acidic residues" evidence="5">
    <location>
        <begin position="59"/>
        <end position="71"/>
    </location>
</feature>
<dbReference type="Pfam" id="PF01510">
    <property type="entry name" value="Amidase_2"/>
    <property type="match status" value="1"/>
</dbReference>
<dbReference type="Gene3D" id="3.40.80.10">
    <property type="entry name" value="Peptidoglycan recognition protein-like"/>
    <property type="match status" value="1"/>
</dbReference>
<dbReference type="PANTHER" id="PTHR11022">
    <property type="entry name" value="PEPTIDOGLYCAN RECOGNITION PROTEIN"/>
    <property type="match status" value="1"/>
</dbReference>
<dbReference type="InterPro" id="IPR006619">
    <property type="entry name" value="PGRP_domain_met/bac"/>
</dbReference>
<dbReference type="OrthoDB" id="10001926at2759"/>
<dbReference type="InterPro" id="IPR036505">
    <property type="entry name" value="Amidase/PGRP_sf"/>
</dbReference>
<dbReference type="CDD" id="cd06583">
    <property type="entry name" value="PGRP"/>
    <property type="match status" value="1"/>
</dbReference>
<evidence type="ECO:0000256" key="3">
    <source>
        <dbReference type="ARBA" id="ARBA00022859"/>
    </source>
</evidence>
<dbReference type="InterPro" id="IPR015510">
    <property type="entry name" value="PGRP"/>
</dbReference>
<proteinExistence type="inferred from homology"/>
<keyword evidence="3" id="KW-0391">Immunity</keyword>
<dbReference type="SUPFAM" id="SSF55846">
    <property type="entry name" value="N-acetylmuramoyl-L-alanine amidase-like"/>
    <property type="match status" value="1"/>
</dbReference>
<dbReference type="FunFam" id="3.40.80.10:FF:000001">
    <property type="entry name" value="Peptidoglycan recognition protein 1"/>
    <property type="match status" value="1"/>
</dbReference>
<dbReference type="GO" id="GO:0045087">
    <property type="term" value="P:innate immune response"/>
    <property type="evidence" value="ECO:0007669"/>
    <property type="project" value="UniProtKB-KW"/>
</dbReference>
<evidence type="ECO:0000256" key="1">
    <source>
        <dbReference type="ARBA" id="ARBA00007553"/>
    </source>
</evidence>
<sequence>MGTANRVVFEFDKMCTIRELSDANFTEPVKEENKSTKCMGRDQQLEVTDQNPNDHDSDLSDADTTEIDEEESRTSESDRQLVLKNQELNYLDGDIDEGLCNAFETKMNTLPRYRSNLMDTAAGIIRDTLNDTSRSRIADLISVEGGGPVHIGHIFNITEQVVLNIENNDQNCERPMKVYPKDPFPLLKRISWLAQPSVAEIEYLKEPAKYVIICHTATEEGFSQAENVLILRLMQTFHIESRGWRDIAYNFCIGSDGNAYEGRGWFQVGSHTSSYNRNSVGIAFIGCFLNHPPPQGALKKCQQLIAHGVEIGSINPDYQLIAHSQCRPFLSPGASIFEEIKSWKNFNPDFKPTCAIKNEKMTRLVQRGSTFCFLQQIFDSDCFCGLFFETSATQKIIDQMSKAH</sequence>
<protein>
    <submittedName>
        <fullName evidence="6">Uncharacterized protein</fullName>
    </submittedName>
</protein>
<evidence type="ECO:0000256" key="4">
    <source>
        <dbReference type="ARBA" id="ARBA00057187"/>
    </source>
</evidence>
<evidence type="ECO:0000256" key="5">
    <source>
        <dbReference type="SAM" id="MobiDB-lite"/>
    </source>
</evidence>
<name>N6UHU9_DENPD</name>
<evidence type="ECO:0000256" key="2">
    <source>
        <dbReference type="ARBA" id="ARBA00022588"/>
    </source>
</evidence>
<dbReference type="PANTHER" id="PTHR11022:SF41">
    <property type="entry name" value="PEPTIDOGLYCAN-RECOGNITION PROTEIN LC-RELATED"/>
    <property type="match status" value="1"/>
</dbReference>
<keyword evidence="2" id="KW-0399">Innate immunity</keyword>
<feature type="region of interest" description="Disordered" evidence="5">
    <location>
        <begin position="26"/>
        <end position="78"/>
    </location>
</feature>
<dbReference type="SMART" id="SM00644">
    <property type="entry name" value="Ami_2"/>
    <property type="match status" value="1"/>
</dbReference>